<evidence type="ECO:0000313" key="1">
    <source>
        <dbReference type="EMBL" id="KRL06217.1"/>
    </source>
</evidence>
<dbReference type="PATRIC" id="fig|1423777.3.peg.228"/>
<proteinExistence type="predicted"/>
<dbReference type="STRING" id="1423777.FD46_GL000217"/>
<name>A0A0R1MEN4_9LACO</name>
<comment type="caution">
    <text evidence="1">The sequence shown here is derived from an EMBL/GenBank/DDBJ whole genome shotgun (WGS) entry which is preliminary data.</text>
</comment>
<dbReference type="NCBIfam" id="NF040507">
    <property type="entry name" value="LBP_cg2779_fam"/>
    <property type="match status" value="1"/>
</dbReference>
<organism evidence="1 2">
    <name type="scientific">Liquorilactobacillus oeni DSM 19972</name>
    <dbReference type="NCBI Taxonomy" id="1423777"/>
    <lineage>
        <taxon>Bacteria</taxon>
        <taxon>Bacillati</taxon>
        <taxon>Bacillota</taxon>
        <taxon>Bacilli</taxon>
        <taxon>Lactobacillales</taxon>
        <taxon>Lactobacillaceae</taxon>
        <taxon>Liquorilactobacillus</taxon>
    </lineage>
</organism>
<evidence type="ECO:0008006" key="3">
    <source>
        <dbReference type="Google" id="ProtNLM"/>
    </source>
</evidence>
<evidence type="ECO:0000313" key="2">
    <source>
        <dbReference type="Proteomes" id="UP000051686"/>
    </source>
</evidence>
<dbReference type="InterPro" id="IPR059218">
    <property type="entry name" value="LBP_cg2779-like"/>
</dbReference>
<accession>A0A0R1MEN4</accession>
<dbReference type="EMBL" id="AZEH01000014">
    <property type="protein sequence ID" value="KRL06217.1"/>
    <property type="molecule type" value="Genomic_DNA"/>
</dbReference>
<dbReference type="Proteomes" id="UP000051686">
    <property type="component" value="Unassembled WGS sequence"/>
</dbReference>
<gene>
    <name evidence="1" type="ORF">FD46_GL000217</name>
</gene>
<sequence length="71" mass="7898">MNEVQKTQALAEKILTFQENFSLNDAELSLVSHLSVEKVHGIKAGKYTPSSEEGKTLLEFINNYQKKSAGN</sequence>
<dbReference type="OrthoDB" id="2246554at2"/>
<dbReference type="AlphaFoldDB" id="A0A0R1MEN4"/>
<dbReference type="RefSeq" id="WP_057895258.1">
    <property type="nucleotide sequence ID" value="NZ_AZEH01000014.1"/>
</dbReference>
<keyword evidence="2" id="KW-1185">Reference proteome</keyword>
<reference evidence="1 2" key="1">
    <citation type="journal article" date="2015" name="Genome Announc.">
        <title>Expanding the biotechnology potential of lactobacilli through comparative genomics of 213 strains and associated genera.</title>
        <authorList>
            <person name="Sun Z."/>
            <person name="Harris H.M."/>
            <person name="McCann A."/>
            <person name="Guo C."/>
            <person name="Argimon S."/>
            <person name="Zhang W."/>
            <person name="Yang X."/>
            <person name="Jeffery I.B."/>
            <person name="Cooney J.C."/>
            <person name="Kagawa T.F."/>
            <person name="Liu W."/>
            <person name="Song Y."/>
            <person name="Salvetti E."/>
            <person name="Wrobel A."/>
            <person name="Rasinkangas P."/>
            <person name="Parkhill J."/>
            <person name="Rea M.C."/>
            <person name="O'Sullivan O."/>
            <person name="Ritari J."/>
            <person name="Douillard F.P."/>
            <person name="Paul Ross R."/>
            <person name="Yang R."/>
            <person name="Briner A.E."/>
            <person name="Felis G.E."/>
            <person name="de Vos W.M."/>
            <person name="Barrangou R."/>
            <person name="Klaenhammer T.R."/>
            <person name="Caufield P.W."/>
            <person name="Cui Y."/>
            <person name="Zhang H."/>
            <person name="O'Toole P.W."/>
        </authorList>
    </citation>
    <scope>NUCLEOTIDE SEQUENCE [LARGE SCALE GENOMIC DNA]</scope>
    <source>
        <strain evidence="1 2">DSM 19972</strain>
    </source>
</reference>
<protein>
    <recommendedName>
        <fullName evidence="3">HTH cro/C1-type domain-containing protein</fullName>
    </recommendedName>
</protein>